<sequence>MMTPQPQILIADSGSTKTTWCLLSGNRKKMVRTQGISPYFQTGTQMEDIFNKELLPGLGRAAARVERVCYYGTGCADPKNAAVVKRALRKVFAGAKLQVTHDLMGAARALCGRSAGIACILGTGSSICYFNGRTIPESDPGLGYILGDEGSGAYLGRKVLQHYLYHFFDPELTARFEEKYDTDRSEILDKIYKEPLANRYLASCSLFLQENRGHKAVESILEEGLDDFFFRHIYRYAGRRKAPVHFVGGIAHGYRDVVRMLCKAYELTCGNILKAPMDGLVAYHKKEAAG</sequence>
<dbReference type="RefSeq" id="WP_344975530.1">
    <property type="nucleotide sequence ID" value="NZ_BAABFN010000001.1"/>
</dbReference>
<dbReference type="PANTHER" id="PTHR43190:SF3">
    <property type="entry name" value="N-ACETYL-D-GLUCOSAMINE KINASE"/>
    <property type="match status" value="1"/>
</dbReference>
<dbReference type="Gene3D" id="3.30.420.40">
    <property type="match status" value="2"/>
</dbReference>
<evidence type="ECO:0000313" key="1">
    <source>
        <dbReference type="EMBL" id="GAA4303681.1"/>
    </source>
</evidence>
<dbReference type="InterPro" id="IPR043129">
    <property type="entry name" value="ATPase_NBD"/>
</dbReference>
<dbReference type="SUPFAM" id="SSF53067">
    <property type="entry name" value="Actin-like ATPase domain"/>
    <property type="match status" value="2"/>
</dbReference>
<dbReference type="CDD" id="cd24079">
    <property type="entry name" value="ASKHA_NBD_PG1100-like"/>
    <property type="match status" value="1"/>
</dbReference>
<dbReference type="EMBL" id="BAABFN010000001">
    <property type="protein sequence ID" value="GAA4303681.1"/>
    <property type="molecule type" value="Genomic_DNA"/>
</dbReference>
<dbReference type="Gene3D" id="1.10.720.160">
    <property type="match status" value="1"/>
</dbReference>
<comment type="caution">
    <text evidence="1">The sequence shown here is derived from an EMBL/GenBank/DDBJ whole genome shotgun (WGS) entry which is preliminary data.</text>
</comment>
<dbReference type="Proteomes" id="UP001501207">
    <property type="component" value="Unassembled WGS sequence"/>
</dbReference>
<gene>
    <name evidence="1" type="ORF">GCM10023143_07380</name>
</gene>
<protein>
    <submittedName>
        <fullName evidence="1">ATPase</fullName>
    </submittedName>
</protein>
<dbReference type="InterPro" id="IPR052519">
    <property type="entry name" value="Euk-type_GlcNAc_Kinase"/>
</dbReference>
<accession>A0ABP8FH89</accession>
<organism evidence="1 2">
    <name type="scientific">Compostibacter hankyongensis</name>
    <dbReference type="NCBI Taxonomy" id="1007089"/>
    <lineage>
        <taxon>Bacteria</taxon>
        <taxon>Pseudomonadati</taxon>
        <taxon>Bacteroidota</taxon>
        <taxon>Chitinophagia</taxon>
        <taxon>Chitinophagales</taxon>
        <taxon>Chitinophagaceae</taxon>
        <taxon>Compostibacter</taxon>
    </lineage>
</organism>
<evidence type="ECO:0000313" key="2">
    <source>
        <dbReference type="Proteomes" id="UP001501207"/>
    </source>
</evidence>
<reference evidence="2" key="1">
    <citation type="journal article" date="2019" name="Int. J. Syst. Evol. Microbiol.">
        <title>The Global Catalogue of Microorganisms (GCM) 10K type strain sequencing project: providing services to taxonomists for standard genome sequencing and annotation.</title>
        <authorList>
            <consortium name="The Broad Institute Genomics Platform"/>
            <consortium name="The Broad Institute Genome Sequencing Center for Infectious Disease"/>
            <person name="Wu L."/>
            <person name="Ma J."/>
        </authorList>
    </citation>
    <scope>NUCLEOTIDE SEQUENCE [LARGE SCALE GENOMIC DNA]</scope>
    <source>
        <strain evidence="2">JCM 17664</strain>
    </source>
</reference>
<proteinExistence type="predicted"/>
<name>A0ABP8FH89_9BACT</name>
<dbReference type="PANTHER" id="PTHR43190">
    <property type="entry name" value="N-ACETYL-D-GLUCOSAMINE KINASE"/>
    <property type="match status" value="1"/>
</dbReference>
<keyword evidence="2" id="KW-1185">Reference proteome</keyword>